<keyword evidence="9" id="KW-1185">Reference proteome</keyword>
<feature type="transmembrane region" description="Helical" evidence="5">
    <location>
        <begin position="185"/>
        <end position="206"/>
    </location>
</feature>
<accession>A0A9Q1GN82</accession>
<keyword evidence="4 5" id="KW-0472">Membrane</keyword>
<sequence length="439" mass="49618">MHSKRNIADEKELLYLHLQSLSSELSIVFPPRSVASKDINDRHLTNFPALIFTALVTSTLFLRSHMHKDSMTKGGIYMGAIFFAQIQILFNGFAELSLTIIKLPVFYKQRDLRFFPTWAYAIPSWILRPPIAIIETAIWVVLTYYIIGYDPNFGRFIKHYLVLLAIHQMASALFMFNAGLGRNMILGNTFGTGALVLLIVLGGFIINVKKWWIWGHWISPLMYGHNALSVNEFLGHSWSKKLFENTTALGIQVLRSRGVFTQAHWYWIELGGLVGYVFLLNGFYTLALTYLSGRGAEIRLSSDVNAETRKMFVEEIMELVELTNLRDALVGLPGVNGLSIEQWKRLTIPVELVANPPIIFMDEPTSGVDARAAAIVMRTVRNTVNTGRTIVCTIHQPSIDIFDEHIHQIQNIKEGYNPVTWMLEVNSIAQEAALGVDFA</sequence>
<evidence type="ECO:0000256" key="5">
    <source>
        <dbReference type="SAM" id="Phobius"/>
    </source>
</evidence>
<evidence type="ECO:0000313" key="9">
    <source>
        <dbReference type="Proteomes" id="UP001153076"/>
    </source>
</evidence>
<dbReference type="InterPro" id="IPR013525">
    <property type="entry name" value="ABC2_TM"/>
</dbReference>
<evidence type="ECO:0000256" key="4">
    <source>
        <dbReference type="ARBA" id="ARBA00023136"/>
    </source>
</evidence>
<evidence type="ECO:0000259" key="6">
    <source>
        <dbReference type="Pfam" id="PF01061"/>
    </source>
</evidence>
<proteinExistence type="predicted"/>
<feature type="domain" description="ABC-2 type transporter transmembrane" evidence="6">
    <location>
        <begin position="49"/>
        <end position="233"/>
    </location>
</feature>
<dbReference type="Pfam" id="PF01061">
    <property type="entry name" value="ABC2_membrane"/>
    <property type="match status" value="1"/>
</dbReference>
<dbReference type="PANTHER" id="PTHR48040:SF45">
    <property type="entry name" value="PLEIOTROPIC DRUG RESISTANCE PROTEIN 1-LIKE"/>
    <property type="match status" value="1"/>
</dbReference>
<feature type="transmembrane region" description="Helical" evidence="5">
    <location>
        <begin position="159"/>
        <end position="179"/>
    </location>
</feature>
<evidence type="ECO:0000313" key="8">
    <source>
        <dbReference type="EMBL" id="KAJ8422564.1"/>
    </source>
</evidence>
<dbReference type="PANTHER" id="PTHR48040">
    <property type="entry name" value="PLEIOTROPIC DRUG RESISTANCE PROTEIN 1-LIKE ISOFORM X1"/>
    <property type="match status" value="1"/>
</dbReference>
<gene>
    <name evidence="8" type="ORF">Cgig2_026259</name>
</gene>
<dbReference type="InterPro" id="IPR013581">
    <property type="entry name" value="PDR_assoc"/>
</dbReference>
<evidence type="ECO:0008006" key="10">
    <source>
        <dbReference type="Google" id="ProtNLM"/>
    </source>
</evidence>
<evidence type="ECO:0000256" key="1">
    <source>
        <dbReference type="ARBA" id="ARBA00004141"/>
    </source>
</evidence>
<organism evidence="8 9">
    <name type="scientific">Carnegiea gigantea</name>
    <dbReference type="NCBI Taxonomy" id="171969"/>
    <lineage>
        <taxon>Eukaryota</taxon>
        <taxon>Viridiplantae</taxon>
        <taxon>Streptophyta</taxon>
        <taxon>Embryophyta</taxon>
        <taxon>Tracheophyta</taxon>
        <taxon>Spermatophyta</taxon>
        <taxon>Magnoliopsida</taxon>
        <taxon>eudicotyledons</taxon>
        <taxon>Gunneridae</taxon>
        <taxon>Pentapetalae</taxon>
        <taxon>Caryophyllales</taxon>
        <taxon>Cactineae</taxon>
        <taxon>Cactaceae</taxon>
        <taxon>Cactoideae</taxon>
        <taxon>Echinocereeae</taxon>
        <taxon>Carnegiea</taxon>
    </lineage>
</organism>
<name>A0A9Q1GN82_9CARY</name>
<dbReference type="SUPFAM" id="SSF52540">
    <property type="entry name" value="P-loop containing nucleoside triphosphate hydrolases"/>
    <property type="match status" value="1"/>
</dbReference>
<feature type="transmembrane region" description="Helical" evidence="5">
    <location>
        <begin position="125"/>
        <end position="147"/>
    </location>
</feature>
<dbReference type="GO" id="GO:0016020">
    <property type="term" value="C:membrane"/>
    <property type="evidence" value="ECO:0007669"/>
    <property type="project" value="UniProtKB-SubCell"/>
</dbReference>
<dbReference type="InterPro" id="IPR027417">
    <property type="entry name" value="P-loop_NTPase"/>
</dbReference>
<feature type="domain" description="Plant PDR ABC transporter associated" evidence="7">
    <location>
        <begin position="238"/>
        <end position="292"/>
    </location>
</feature>
<keyword evidence="2 5" id="KW-0812">Transmembrane</keyword>
<keyword evidence="3 5" id="KW-1133">Transmembrane helix</keyword>
<reference evidence="8" key="1">
    <citation type="submission" date="2022-04" db="EMBL/GenBank/DDBJ databases">
        <title>Carnegiea gigantea Genome sequencing and assembly v2.</title>
        <authorList>
            <person name="Copetti D."/>
            <person name="Sanderson M.J."/>
            <person name="Burquez A."/>
            <person name="Wojciechowski M.F."/>
        </authorList>
    </citation>
    <scope>NUCLEOTIDE SEQUENCE</scope>
    <source>
        <strain evidence="8">SGP5-SGP5p</strain>
        <tissue evidence="8">Aerial part</tissue>
    </source>
</reference>
<evidence type="ECO:0000259" key="7">
    <source>
        <dbReference type="Pfam" id="PF08370"/>
    </source>
</evidence>
<dbReference type="OrthoDB" id="1707572at2759"/>
<feature type="transmembrane region" description="Helical" evidence="5">
    <location>
        <begin position="74"/>
        <end position="94"/>
    </location>
</feature>
<protein>
    <recommendedName>
        <fullName evidence="10">ABC transporter domain-containing protein</fullName>
    </recommendedName>
</protein>
<dbReference type="AlphaFoldDB" id="A0A9Q1GN82"/>
<dbReference type="Pfam" id="PF08370">
    <property type="entry name" value="PDR_assoc"/>
    <property type="match status" value="1"/>
</dbReference>
<dbReference type="Proteomes" id="UP001153076">
    <property type="component" value="Unassembled WGS sequence"/>
</dbReference>
<evidence type="ECO:0000256" key="2">
    <source>
        <dbReference type="ARBA" id="ARBA00022692"/>
    </source>
</evidence>
<evidence type="ECO:0000256" key="3">
    <source>
        <dbReference type="ARBA" id="ARBA00022989"/>
    </source>
</evidence>
<comment type="caution">
    <text evidence="8">The sequence shown here is derived from an EMBL/GenBank/DDBJ whole genome shotgun (WGS) entry which is preliminary data.</text>
</comment>
<dbReference type="GO" id="GO:0140359">
    <property type="term" value="F:ABC-type transporter activity"/>
    <property type="evidence" value="ECO:0007669"/>
    <property type="project" value="InterPro"/>
</dbReference>
<feature type="transmembrane region" description="Helical" evidence="5">
    <location>
        <begin position="265"/>
        <end position="291"/>
    </location>
</feature>
<feature type="transmembrane region" description="Helical" evidence="5">
    <location>
        <begin position="43"/>
        <end position="62"/>
    </location>
</feature>
<dbReference type="Gene3D" id="3.40.50.300">
    <property type="entry name" value="P-loop containing nucleotide triphosphate hydrolases"/>
    <property type="match status" value="1"/>
</dbReference>
<comment type="subcellular location">
    <subcellularLocation>
        <location evidence="1">Membrane</location>
        <topology evidence="1">Multi-pass membrane protein</topology>
    </subcellularLocation>
</comment>
<dbReference type="EMBL" id="JAKOGI010002221">
    <property type="protein sequence ID" value="KAJ8422564.1"/>
    <property type="molecule type" value="Genomic_DNA"/>
</dbReference>